<feature type="region of interest" description="Disordered" evidence="2">
    <location>
        <begin position="1"/>
        <end position="64"/>
    </location>
</feature>
<dbReference type="AlphaFoldDB" id="A0A6P8FW30"/>
<dbReference type="SMART" id="SM01052">
    <property type="entry name" value="CAP_GLY"/>
    <property type="match status" value="2"/>
</dbReference>
<accession>A0A6P8FW30</accession>
<organism evidence="4 5">
    <name type="scientific">Clupea harengus</name>
    <name type="common">Atlantic herring</name>
    <dbReference type="NCBI Taxonomy" id="7950"/>
    <lineage>
        <taxon>Eukaryota</taxon>
        <taxon>Metazoa</taxon>
        <taxon>Chordata</taxon>
        <taxon>Craniata</taxon>
        <taxon>Vertebrata</taxon>
        <taxon>Euteleostomi</taxon>
        <taxon>Actinopterygii</taxon>
        <taxon>Neopterygii</taxon>
        <taxon>Teleostei</taxon>
        <taxon>Clupei</taxon>
        <taxon>Clupeiformes</taxon>
        <taxon>Clupeoidei</taxon>
        <taxon>Clupeidae</taxon>
        <taxon>Clupea</taxon>
    </lineage>
</organism>
<feature type="compositionally biased region" description="Low complexity" evidence="2">
    <location>
        <begin position="48"/>
        <end position="61"/>
    </location>
</feature>
<evidence type="ECO:0000313" key="5">
    <source>
        <dbReference type="RefSeq" id="XP_031427387.1"/>
    </source>
</evidence>
<dbReference type="PROSITE" id="PS50245">
    <property type="entry name" value="CAP_GLY_2"/>
    <property type="match status" value="2"/>
</dbReference>
<keyword evidence="1" id="KW-0175">Coiled coil</keyword>
<dbReference type="GO" id="GO:0005634">
    <property type="term" value="C:nucleus"/>
    <property type="evidence" value="ECO:0007669"/>
    <property type="project" value="TreeGrafter"/>
</dbReference>
<evidence type="ECO:0000256" key="1">
    <source>
        <dbReference type="SAM" id="Coils"/>
    </source>
</evidence>
<feature type="region of interest" description="Disordered" evidence="2">
    <location>
        <begin position="506"/>
        <end position="535"/>
    </location>
</feature>
<feature type="coiled-coil region" evidence="1">
    <location>
        <begin position="665"/>
        <end position="801"/>
    </location>
</feature>
<feature type="compositionally biased region" description="Low complexity" evidence="2">
    <location>
        <begin position="519"/>
        <end position="532"/>
    </location>
</feature>
<feature type="region of interest" description="Disordered" evidence="2">
    <location>
        <begin position="188"/>
        <end position="208"/>
    </location>
</feature>
<feature type="compositionally biased region" description="Basic and acidic residues" evidence="2">
    <location>
        <begin position="572"/>
        <end position="581"/>
    </location>
</feature>
<dbReference type="RefSeq" id="XP_031427387.1">
    <property type="nucleotide sequence ID" value="XM_031571527.2"/>
</dbReference>
<dbReference type="Pfam" id="PF01302">
    <property type="entry name" value="CAP_GLY"/>
    <property type="match status" value="2"/>
</dbReference>
<feature type="compositionally biased region" description="Polar residues" evidence="2">
    <location>
        <begin position="188"/>
        <end position="200"/>
    </location>
</feature>
<feature type="region of interest" description="Disordered" evidence="2">
    <location>
        <begin position="1020"/>
        <end position="1052"/>
    </location>
</feature>
<dbReference type="FunFam" id="2.30.30.190:FF:000001">
    <property type="entry name" value="Putative CAP-Gly domain-containing linker protein 1"/>
    <property type="match status" value="1"/>
</dbReference>
<dbReference type="GO" id="GO:0005938">
    <property type="term" value="C:cell cortex"/>
    <property type="evidence" value="ECO:0007669"/>
    <property type="project" value="TreeGrafter"/>
</dbReference>
<dbReference type="PANTHER" id="PTHR18916">
    <property type="entry name" value="DYNACTIN 1-RELATED MICROTUBULE-BINDING"/>
    <property type="match status" value="1"/>
</dbReference>
<evidence type="ECO:0000313" key="4">
    <source>
        <dbReference type="Proteomes" id="UP000515152"/>
    </source>
</evidence>
<evidence type="ECO:0000256" key="2">
    <source>
        <dbReference type="SAM" id="MobiDB-lite"/>
    </source>
</evidence>
<feature type="coiled-coil region" evidence="1">
    <location>
        <begin position="344"/>
        <end position="371"/>
    </location>
</feature>
<dbReference type="InterPro" id="IPR036859">
    <property type="entry name" value="CAP-Gly_dom_sf"/>
</dbReference>
<gene>
    <name evidence="5" type="primary">clip2</name>
</gene>
<sequence>MNMLKSSGLKIPGRGPKHSSPVGRTTAGSSSGPAAQKDNSPHKPTTPTPSNASDKSSSKTSEVGDDVLGDFVVGERVWVNGVKPGCVAYLGETQFAPGQWAGVVLNDLVGKNDGSVGGVRYFECQPHQGIFTRPSKLNRQPVGDGGDGHTGDALTVQNLQSLHGGAGNGAQRAVMPLREGMLNSAVKTGNESGSNMSDSGSVKKGGDKDLRVGDRVLVGGTKTGVVRYVGETDFAKGEWCGVELDEPLGKNDGAVAGTRYFQCQAKFGLFAPIHKVIRIGFPSTSPAKAKKTKRMAMGVSSLAHSPSSSSISSVSSVASSVGRPSRTGLLTETSSRYARKISGTTALQEALKEKQQHIEQLLAERDLERAEVAKATSHICEVEKELGVLKAQHLQYAAETESNLQQVKTLLVTTQKDKLELANQLEEEKRRVEDLQFRVEEESITKGDLETQTKLEHARIRQLEHSLLVEKSKAEKLKKELEEKMQTTVEEKTRVVQLEAEVEDMKARLQRSTGGPGDASGSAGTAASVSDTEVGLSTELIREQLLSAGREHREESSQLREKYEAALSGSQREAEHLKSTVERQAQEIADLRQRLQQSTRENMDMMDGWKTKLDSLSGDHHRALEELKASLMGERRNGEGEGEDGNTSAPPEVRAAMESLRIEQQLELENQKAKHEIEVAVMSKEREDYRTRLQELRDQLEESDGNWRIQAEVKSGQHVLELKEAADRLQKAEQRLGELEKAHEEQGRTGQLQRERLELAEKKMVDYETLQKAEAQSRAELLTLEEKLRVSENRLQAMEADRTTQDANVIEDTDNSEEKIQLKQTMEETYEKLTKREKEVSTLSTQVDALQSEITALESKVRLGDKKADALLKDKMRVEAELESMTKKSHDASGQLVIISQELLKKERSLNELRVLLLESPRHSPGLDRDLSREVHKAEWRVKEQKLQEDIKTLREKLLLLGREKSSPDHRRYSMMDPSASETEVTRLRHRLLSTEDLLRNALEHNQEVDQLVEAMCTRPDKGQAHGGANSANGIHQPDTSLLQEVIHKEQH</sequence>
<feature type="compositionally biased region" description="Polar residues" evidence="2">
    <location>
        <begin position="1030"/>
        <end position="1043"/>
    </location>
</feature>
<feature type="coiled-coil region" evidence="1">
    <location>
        <begin position="833"/>
        <end position="888"/>
    </location>
</feature>
<feature type="compositionally biased region" description="Polar residues" evidence="2">
    <location>
        <begin position="22"/>
        <end position="33"/>
    </location>
</feature>
<proteinExistence type="predicted"/>
<feature type="region of interest" description="Disordered" evidence="2">
    <location>
        <begin position="548"/>
        <end position="581"/>
    </location>
</feature>
<dbReference type="SUPFAM" id="SSF74924">
    <property type="entry name" value="Cap-Gly domain"/>
    <property type="match status" value="2"/>
</dbReference>
<dbReference type="PROSITE" id="PS00845">
    <property type="entry name" value="CAP_GLY_1"/>
    <property type="match status" value="2"/>
</dbReference>
<dbReference type="CTD" id="7461"/>
<dbReference type="GO" id="GO:0035371">
    <property type="term" value="C:microtubule plus-end"/>
    <property type="evidence" value="ECO:0007669"/>
    <property type="project" value="TreeGrafter"/>
</dbReference>
<dbReference type="GO" id="GO:0051010">
    <property type="term" value="F:microtubule plus-end binding"/>
    <property type="evidence" value="ECO:0007669"/>
    <property type="project" value="TreeGrafter"/>
</dbReference>
<feature type="domain" description="CAP-Gly" evidence="3">
    <location>
        <begin position="230"/>
        <end position="272"/>
    </location>
</feature>
<dbReference type="Gene3D" id="2.30.30.190">
    <property type="entry name" value="CAP Gly-rich-like domain"/>
    <property type="match status" value="2"/>
</dbReference>
<feature type="region of interest" description="Disordered" evidence="2">
    <location>
        <begin position="631"/>
        <end position="650"/>
    </location>
</feature>
<dbReference type="KEGG" id="char:105895397"/>
<evidence type="ECO:0000259" key="3">
    <source>
        <dbReference type="PROSITE" id="PS50245"/>
    </source>
</evidence>
<reference evidence="5" key="1">
    <citation type="submission" date="2025-08" db="UniProtKB">
        <authorList>
            <consortium name="RefSeq"/>
        </authorList>
    </citation>
    <scope>IDENTIFICATION</scope>
</reference>
<dbReference type="PANTHER" id="PTHR18916:SF10">
    <property type="entry name" value="CAP-GLY DOMAIN-CONTAINING LINKER PROTEIN 2"/>
    <property type="match status" value="1"/>
</dbReference>
<dbReference type="Proteomes" id="UP000515152">
    <property type="component" value="Chromosome 8"/>
</dbReference>
<dbReference type="InterPro" id="IPR000938">
    <property type="entry name" value="CAP-Gly_domain"/>
</dbReference>
<feature type="compositionally biased region" description="Basic and acidic residues" evidence="2">
    <location>
        <begin position="549"/>
        <end position="564"/>
    </location>
</feature>
<dbReference type="OrthoDB" id="5412539at2759"/>
<feature type="coiled-coil region" evidence="1">
    <location>
        <begin position="937"/>
        <end position="964"/>
    </location>
</feature>
<name>A0A6P8FW30_CLUHA</name>
<protein>
    <submittedName>
        <fullName evidence="5">CAP-Gly domain-containing linker protein 2</fullName>
    </submittedName>
</protein>
<dbReference type="GO" id="GO:0031122">
    <property type="term" value="P:cytoplasmic microtubule organization"/>
    <property type="evidence" value="ECO:0007669"/>
    <property type="project" value="TreeGrafter"/>
</dbReference>
<dbReference type="GeneID" id="105895397"/>
<keyword evidence="4" id="KW-1185">Reference proteome</keyword>
<feature type="domain" description="CAP-Gly" evidence="3">
    <location>
        <begin position="91"/>
        <end position="133"/>
    </location>
</feature>